<dbReference type="Proteomes" id="UP000178606">
    <property type="component" value="Unassembled WGS sequence"/>
</dbReference>
<feature type="chain" id="PRO_5009523448" description="EF-hand domain-containing protein" evidence="1">
    <location>
        <begin position="25"/>
        <end position="430"/>
    </location>
</feature>
<evidence type="ECO:0000256" key="1">
    <source>
        <dbReference type="SAM" id="SignalP"/>
    </source>
</evidence>
<keyword evidence="1" id="KW-0732">Signal</keyword>
<name>A0A1F6CM67_HANXR</name>
<dbReference type="InterPro" id="IPR002048">
    <property type="entry name" value="EF_hand_dom"/>
</dbReference>
<feature type="signal peptide" evidence="1">
    <location>
        <begin position="1"/>
        <end position="24"/>
    </location>
</feature>
<comment type="caution">
    <text evidence="3">The sequence shown here is derived from an EMBL/GenBank/DDBJ whole genome shotgun (WGS) entry which is preliminary data.</text>
</comment>
<dbReference type="PROSITE" id="PS00018">
    <property type="entry name" value="EF_HAND_1"/>
    <property type="match status" value="2"/>
</dbReference>
<dbReference type="SUPFAM" id="SSF50969">
    <property type="entry name" value="YVTN repeat-like/Quinoprotein amine dehydrogenase"/>
    <property type="match status" value="1"/>
</dbReference>
<dbReference type="InterPro" id="IPR036439">
    <property type="entry name" value="Dockerin_dom_sf"/>
</dbReference>
<dbReference type="PANTHER" id="PTHR47197">
    <property type="entry name" value="PROTEIN NIRF"/>
    <property type="match status" value="1"/>
</dbReference>
<sequence length="430" mass="45550">MTQSRRLFALVSVPICLLIFTSPAASQQTTLKADFNGNGTVDFDDFFLFADVFGTRRGEARFDAKFDLSGNGVVDFDDFFLFAEDFGKKAGQTGGGGTKEVTVYIADLFGGQVEIVNARDNLSAGTIRVEQPRGLAFSPDGSALYIAGVDTFHAGQPDGKRDFSMPLSTAFKIAISPDGQKAYVTKEGAPETGVTSGVAVVDLKAKMQSNFIPLPGRPSGIALTPDGRKAYVANRTRRLIILDLVKEALKDSLLTTNAAPSRAAISPDGNRVYLNNGINDTINVVDTALSGGPEGADRVVRTLATKTAEPHLSASIVDLAVSPDGKLIYASSFRVILTTAPGSTEPTPTLIGELIAVDVETGKVDRITLGETVATLGVAPDGKTAYVVFQRQVTEGLEVAIVDLQTKKAIGSLPVAFVQPVDIKFRTVVR</sequence>
<protein>
    <recommendedName>
        <fullName evidence="2">EF-hand domain-containing protein</fullName>
    </recommendedName>
</protein>
<feature type="domain" description="EF-hand" evidence="2">
    <location>
        <begin position="64"/>
        <end position="89"/>
    </location>
</feature>
<reference evidence="3 4" key="1">
    <citation type="journal article" date="2016" name="Nat. Commun.">
        <title>Thousands of microbial genomes shed light on interconnected biogeochemical processes in an aquifer system.</title>
        <authorList>
            <person name="Anantharaman K."/>
            <person name="Brown C.T."/>
            <person name="Hug L.A."/>
            <person name="Sharon I."/>
            <person name="Castelle C.J."/>
            <person name="Probst A.J."/>
            <person name="Thomas B.C."/>
            <person name="Singh A."/>
            <person name="Wilkins M.J."/>
            <person name="Karaoz U."/>
            <person name="Brodie E.L."/>
            <person name="Williams K.H."/>
            <person name="Hubbard S.S."/>
            <person name="Banfield J.F."/>
        </authorList>
    </citation>
    <scope>NUCLEOTIDE SEQUENCE [LARGE SCALE GENOMIC DNA]</scope>
    <source>
        <strain evidence="4">RIFCSPLOWO2_12_FULL_64_10</strain>
    </source>
</reference>
<dbReference type="PANTHER" id="PTHR47197:SF3">
    <property type="entry name" value="DIHYDRO-HEME D1 DEHYDROGENASE"/>
    <property type="match status" value="1"/>
</dbReference>
<dbReference type="InterPro" id="IPR011044">
    <property type="entry name" value="Quino_amine_DH_bsu"/>
</dbReference>
<accession>A0A1F6CM67</accession>
<dbReference type="Gene3D" id="2.130.10.10">
    <property type="entry name" value="YVTN repeat-like/Quinoprotein amine dehydrogenase"/>
    <property type="match status" value="2"/>
</dbReference>
<dbReference type="Gene3D" id="1.10.1330.10">
    <property type="entry name" value="Dockerin domain"/>
    <property type="match status" value="1"/>
</dbReference>
<dbReference type="GO" id="GO:0000272">
    <property type="term" value="P:polysaccharide catabolic process"/>
    <property type="evidence" value="ECO:0007669"/>
    <property type="project" value="InterPro"/>
</dbReference>
<dbReference type="PROSITE" id="PS50222">
    <property type="entry name" value="EF_HAND_2"/>
    <property type="match status" value="1"/>
</dbReference>
<evidence type="ECO:0000259" key="2">
    <source>
        <dbReference type="PROSITE" id="PS50222"/>
    </source>
</evidence>
<dbReference type="InterPro" id="IPR018247">
    <property type="entry name" value="EF_Hand_1_Ca_BS"/>
</dbReference>
<proteinExistence type="predicted"/>
<dbReference type="GO" id="GO:0005509">
    <property type="term" value="F:calcium ion binding"/>
    <property type="evidence" value="ECO:0007669"/>
    <property type="project" value="InterPro"/>
</dbReference>
<evidence type="ECO:0000313" key="3">
    <source>
        <dbReference type="EMBL" id="OGG49942.1"/>
    </source>
</evidence>
<evidence type="ECO:0000313" key="4">
    <source>
        <dbReference type="Proteomes" id="UP000178606"/>
    </source>
</evidence>
<dbReference type="EMBL" id="MFKF01000218">
    <property type="protein sequence ID" value="OGG49942.1"/>
    <property type="molecule type" value="Genomic_DNA"/>
</dbReference>
<dbReference type="SUPFAM" id="SSF47473">
    <property type="entry name" value="EF-hand"/>
    <property type="match status" value="1"/>
</dbReference>
<dbReference type="InterPro" id="IPR015943">
    <property type="entry name" value="WD40/YVTN_repeat-like_dom_sf"/>
</dbReference>
<dbReference type="InterPro" id="IPR011992">
    <property type="entry name" value="EF-hand-dom_pair"/>
</dbReference>
<organism evidence="3 4">
    <name type="scientific">Handelsmanbacteria sp. (strain RIFCSPLOWO2_12_FULL_64_10)</name>
    <dbReference type="NCBI Taxonomy" id="1817868"/>
    <lineage>
        <taxon>Bacteria</taxon>
        <taxon>Candidatus Handelsmaniibacteriota</taxon>
    </lineage>
</organism>
<dbReference type="AlphaFoldDB" id="A0A1F6CM67"/>
<dbReference type="InterPro" id="IPR051200">
    <property type="entry name" value="Host-pathogen_enzymatic-act"/>
</dbReference>
<gene>
    <name evidence="3" type="ORF">A3F84_08945</name>
</gene>